<comment type="similarity">
    <text evidence="5">In the C-terminal section; belongs to the PRA-PH family.</text>
</comment>
<keyword evidence="10 11" id="KW-0368">Histidine biosynthesis</keyword>
<evidence type="ECO:0000256" key="1">
    <source>
        <dbReference type="ARBA" id="ARBA00000024"/>
    </source>
</evidence>
<dbReference type="AlphaFoldDB" id="A0A2A5WT29"/>
<comment type="subcellular location">
    <subcellularLocation>
        <location evidence="11">Cytoplasm</location>
    </subcellularLocation>
</comment>
<dbReference type="GO" id="GO:0008270">
    <property type="term" value="F:zinc ion binding"/>
    <property type="evidence" value="ECO:0007669"/>
    <property type="project" value="UniProtKB-UniRule"/>
</dbReference>
<evidence type="ECO:0000256" key="6">
    <source>
        <dbReference type="ARBA" id="ARBA00008299"/>
    </source>
</evidence>
<evidence type="ECO:0000256" key="11">
    <source>
        <dbReference type="HAMAP-Rule" id="MF_01021"/>
    </source>
</evidence>
<dbReference type="GO" id="GO:0004636">
    <property type="term" value="F:phosphoribosyl-ATP diphosphatase activity"/>
    <property type="evidence" value="ECO:0007669"/>
    <property type="project" value="UniProtKB-EC"/>
</dbReference>
<feature type="domain" description="Phosphoribosyl-AMP cyclohydrolase" evidence="12">
    <location>
        <begin position="30"/>
        <end position="104"/>
    </location>
</feature>
<comment type="cofactor">
    <cofactor evidence="11">
        <name>Mg(2+)</name>
        <dbReference type="ChEBI" id="CHEBI:18420"/>
    </cofactor>
    <text evidence="11">Binds 1 Mg(2+) ion per subunit.</text>
</comment>
<comment type="similarity">
    <text evidence="11">Belongs to the PRA-CH family.</text>
</comment>
<comment type="cofactor">
    <cofactor evidence="11">
        <name>Zn(2+)</name>
        <dbReference type="ChEBI" id="CHEBI:29105"/>
    </cofactor>
    <text evidence="11">Binds 1 zinc ion per subunit.</text>
</comment>
<evidence type="ECO:0000256" key="9">
    <source>
        <dbReference type="ARBA" id="ARBA00022801"/>
    </source>
</evidence>
<dbReference type="GO" id="GO:0000105">
    <property type="term" value="P:L-histidine biosynthetic process"/>
    <property type="evidence" value="ECO:0007669"/>
    <property type="project" value="UniProtKB-UniRule"/>
</dbReference>
<dbReference type="PANTHER" id="PTHR42945">
    <property type="entry name" value="HISTIDINE BIOSYNTHESIS BIFUNCTIONAL PROTEIN"/>
    <property type="match status" value="1"/>
</dbReference>
<feature type="binding site" evidence="11">
    <location>
        <position position="77"/>
    </location>
    <ligand>
        <name>Mg(2+)</name>
        <dbReference type="ChEBI" id="CHEBI:18420"/>
    </ligand>
</feature>
<reference evidence="13 14" key="1">
    <citation type="submission" date="2017-08" db="EMBL/GenBank/DDBJ databases">
        <title>Fine stratification of microbial communities through a metagenomic profile of the photic zone.</title>
        <authorList>
            <person name="Haro-Moreno J.M."/>
            <person name="Lopez-Perez M."/>
            <person name="De La Torre J."/>
            <person name="Picazo A."/>
            <person name="Camacho A."/>
            <person name="Rodriguez-Valera F."/>
        </authorList>
    </citation>
    <scope>NUCLEOTIDE SEQUENCE [LARGE SCALE GENOMIC DNA]</scope>
    <source>
        <strain evidence="13">MED-G24</strain>
    </source>
</reference>
<keyword evidence="11" id="KW-0479">Metal-binding</keyword>
<keyword evidence="11" id="KW-0862">Zinc</keyword>
<gene>
    <name evidence="11" type="primary">hisI</name>
    <name evidence="13" type="ORF">CNE99_04985</name>
</gene>
<dbReference type="GO" id="GO:0004635">
    <property type="term" value="F:phosphoribosyl-AMP cyclohydrolase activity"/>
    <property type="evidence" value="ECO:0007669"/>
    <property type="project" value="UniProtKB-UniRule"/>
</dbReference>
<dbReference type="PANTHER" id="PTHR42945:SF1">
    <property type="entry name" value="HISTIDINE BIOSYNTHESIS BIFUNCTIONAL PROTEIN HIS7"/>
    <property type="match status" value="1"/>
</dbReference>
<keyword evidence="11" id="KW-0460">Magnesium</keyword>
<dbReference type="Proteomes" id="UP000219327">
    <property type="component" value="Unassembled WGS sequence"/>
</dbReference>
<feature type="binding site" evidence="11">
    <location>
        <position position="78"/>
    </location>
    <ligand>
        <name>Zn(2+)</name>
        <dbReference type="ChEBI" id="CHEBI:29105"/>
        <note>ligand shared between dimeric partners</note>
    </ligand>
</feature>
<evidence type="ECO:0000313" key="14">
    <source>
        <dbReference type="Proteomes" id="UP000219327"/>
    </source>
</evidence>
<dbReference type="EC" id="3.5.4.19" evidence="11"/>
<keyword evidence="8 11" id="KW-0028">Amino-acid biosynthesis</keyword>
<comment type="similarity">
    <text evidence="6">In the N-terminal section; belongs to the PRA-CH family.</text>
</comment>
<sequence length="129" mass="14856">MNQWLDEVKFDDKGLIPAIAQDAESGRILMVAWMNREALSATVQHQIVHYWSRSRQKLWQKGEESGNTQQLVELQMDCDSDVLVLKVKQEGGVACHTGRQSCFFRTLKNGVWETMEPVIRDPAEMYQKS</sequence>
<dbReference type="SUPFAM" id="SSF141734">
    <property type="entry name" value="HisI-like"/>
    <property type="match status" value="1"/>
</dbReference>
<comment type="function">
    <text evidence="11">Catalyzes the hydrolysis of the adenine ring of phosphoribosyl-AMP.</text>
</comment>
<feature type="binding site" evidence="11">
    <location>
        <position position="81"/>
    </location>
    <ligand>
        <name>Mg(2+)</name>
        <dbReference type="ChEBI" id="CHEBI:18420"/>
    </ligand>
</feature>
<dbReference type="GO" id="GO:0000287">
    <property type="term" value="F:magnesium ion binding"/>
    <property type="evidence" value="ECO:0007669"/>
    <property type="project" value="UniProtKB-UniRule"/>
</dbReference>
<comment type="pathway">
    <text evidence="4">Amino-acid biosynthesis; L-histidine biosynthesis; L-histidine from 5-phospho-alpha-D-ribose 1-diphosphate: step 2/9.</text>
</comment>
<accession>A0A2A5WT29</accession>
<evidence type="ECO:0000256" key="4">
    <source>
        <dbReference type="ARBA" id="ARBA00005204"/>
    </source>
</evidence>
<evidence type="ECO:0000313" key="13">
    <source>
        <dbReference type="EMBL" id="PDH39710.1"/>
    </source>
</evidence>
<comment type="catalytic activity">
    <reaction evidence="1 11">
        <text>1-(5-phospho-beta-D-ribosyl)-5'-AMP + H2O = 1-(5-phospho-beta-D-ribosyl)-5-[(5-phospho-beta-D-ribosylamino)methylideneamino]imidazole-4-carboxamide</text>
        <dbReference type="Rhea" id="RHEA:20049"/>
        <dbReference type="ChEBI" id="CHEBI:15377"/>
        <dbReference type="ChEBI" id="CHEBI:58435"/>
        <dbReference type="ChEBI" id="CHEBI:59457"/>
        <dbReference type="EC" id="3.5.4.19"/>
    </reaction>
</comment>
<dbReference type="GO" id="GO:0005737">
    <property type="term" value="C:cytoplasm"/>
    <property type="evidence" value="ECO:0007669"/>
    <property type="project" value="UniProtKB-SubCell"/>
</dbReference>
<evidence type="ECO:0000256" key="3">
    <source>
        <dbReference type="ARBA" id="ARBA00005169"/>
    </source>
</evidence>
<evidence type="ECO:0000256" key="2">
    <source>
        <dbReference type="ARBA" id="ARBA00001460"/>
    </source>
</evidence>
<dbReference type="FunFam" id="3.10.20.810:FF:000001">
    <property type="entry name" value="Histidine biosynthesis bifunctional protein HisIE"/>
    <property type="match status" value="1"/>
</dbReference>
<evidence type="ECO:0000256" key="7">
    <source>
        <dbReference type="ARBA" id="ARBA00022490"/>
    </source>
</evidence>
<dbReference type="InterPro" id="IPR026660">
    <property type="entry name" value="PRA-CH"/>
</dbReference>
<name>A0A2A5WT29_9GAMM</name>
<evidence type="ECO:0000256" key="10">
    <source>
        <dbReference type="ARBA" id="ARBA00023102"/>
    </source>
</evidence>
<feature type="binding site" evidence="11">
    <location>
        <position position="95"/>
    </location>
    <ligand>
        <name>Zn(2+)</name>
        <dbReference type="ChEBI" id="CHEBI:29105"/>
        <note>ligand shared between dimeric partners</note>
    </ligand>
</feature>
<protein>
    <recommendedName>
        <fullName evidence="11">Phosphoribosyl-AMP cyclohydrolase</fullName>
        <shortName evidence="11">PRA-CH</shortName>
        <ecNumber evidence="11">3.5.4.19</ecNumber>
    </recommendedName>
</protein>
<keyword evidence="7 11" id="KW-0963">Cytoplasm</keyword>
<feature type="binding site" evidence="11">
    <location>
        <position position="102"/>
    </location>
    <ligand>
        <name>Zn(2+)</name>
        <dbReference type="ChEBI" id="CHEBI:29105"/>
        <note>ligand shared between dimeric partners</note>
    </ligand>
</feature>
<organism evidence="13 14">
    <name type="scientific">OM182 bacterium MED-G24</name>
    <dbReference type="NCBI Taxonomy" id="1986255"/>
    <lineage>
        <taxon>Bacteria</taxon>
        <taxon>Pseudomonadati</taxon>
        <taxon>Pseudomonadota</taxon>
        <taxon>Gammaproteobacteria</taxon>
        <taxon>OMG group</taxon>
        <taxon>OM182 clade</taxon>
    </lineage>
</organism>
<dbReference type="InterPro" id="IPR038019">
    <property type="entry name" value="PRib_AMP_CycHydrolase_sf"/>
</dbReference>
<comment type="subunit">
    <text evidence="11">Homodimer.</text>
</comment>
<dbReference type="Pfam" id="PF01502">
    <property type="entry name" value="PRA-CH"/>
    <property type="match status" value="1"/>
</dbReference>
<dbReference type="InterPro" id="IPR002496">
    <property type="entry name" value="PRib_AMP_CycHydrolase_dom"/>
</dbReference>
<comment type="pathway">
    <text evidence="3 11">Amino-acid biosynthesis; L-histidine biosynthesis; L-histidine from 5-phospho-alpha-D-ribose 1-diphosphate: step 3/9.</text>
</comment>
<dbReference type="EMBL" id="NTKD01000020">
    <property type="protein sequence ID" value="PDH39710.1"/>
    <property type="molecule type" value="Genomic_DNA"/>
</dbReference>
<evidence type="ECO:0000259" key="12">
    <source>
        <dbReference type="Pfam" id="PF01502"/>
    </source>
</evidence>
<feature type="binding site" evidence="11">
    <location>
        <position position="79"/>
    </location>
    <ligand>
        <name>Mg(2+)</name>
        <dbReference type="ChEBI" id="CHEBI:18420"/>
    </ligand>
</feature>
<comment type="catalytic activity">
    <reaction evidence="2">
        <text>1-(5-phospho-beta-D-ribosyl)-ATP + H2O = 1-(5-phospho-beta-D-ribosyl)-5'-AMP + diphosphate + H(+)</text>
        <dbReference type="Rhea" id="RHEA:22828"/>
        <dbReference type="ChEBI" id="CHEBI:15377"/>
        <dbReference type="ChEBI" id="CHEBI:15378"/>
        <dbReference type="ChEBI" id="CHEBI:33019"/>
        <dbReference type="ChEBI" id="CHEBI:59457"/>
        <dbReference type="ChEBI" id="CHEBI:73183"/>
        <dbReference type="EC" id="3.6.1.31"/>
    </reaction>
</comment>
<dbReference type="HAMAP" id="MF_01021">
    <property type="entry name" value="HisI"/>
    <property type="match status" value="1"/>
</dbReference>
<proteinExistence type="inferred from homology"/>
<comment type="caution">
    <text evidence="13">The sequence shown here is derived from an EMBL/GenBank/DDBJ whole genome shotgun (WGS) entry which is preliminary data.</text>
</comment>
<keyword evidence="9 11" id="KW-0378">Hydrolase</keyword>
<evidence type="ECO:0000256" key="8">
    <source>
        <dbReference type="ARBA" id="ARBA00022605"/>
    </source>
</evidence>
<evidence type="ECO:0000256" key="5">
    <source>
        <dbReference type="ARBA" id="ARBA00007731"/>
    </source>
</evidence>
<dbReference type="Gene3D" id="3.10.20.810">
    <property type="entry name" value="Phosphoribosyl-AMP cyclohydrolase"/>
    <property type="match status" value="1"/>
</dbReference>
<dbReference type="UniPathway" id="UPA00031">
    <property type="reaction ID" value="UER00008"/>
</dbReference>
<dbReference type="NCBIfam" id="NF000768">
    <property type="entry name" value="PRK00051.1"/>
    <property type="match status" value="1"/>
</dbReference>